<organism evidence="2 3">
    <name type="scientific">Chitinophaga solisilvae</name>
    <dbReference type="NCBI Taxonomy" id="1233460"/>
    <lineage>
        <taxon>Bacteria</taxon>
        <taxon>Pseudomonadati</taxon>
        <taxon>Bacteroidota</taxon>
        <taxon>Chitinophagia</taxon>
        <taxon>Chitinophagales</taxon>
        <taxon>Chitinophagaceae</taxon>
        <taxon>Chitinophaga</taxon>
    </lineage>
</organism>
<protein>
    <submittedName>
        <fullName evidence="2">Uncharacterized protein</fullName>
    </submittedName>
</protein>
<keyword evidence="1" id="KW-0732">Signal</keyword>
<keyword evidence="3" id="KW-1185">Reference proteome</keyword>
<dbReference type="AlphaFoldDB" id="A0A9Q5GX75"/>
<accession>A0A9Q5GX75</accession>
<evidence type="ECO:0000313" key="3">
    <source>
        <dbReference type="Proteomes" id="UP000281028"/>
    </source>
</evidence>
<feature type="signal peptide" evidence="1">
    <location>
        <begin position="1"/>
        <end position="26"/>
    </location>
</feature>
<evidence type="ECO:0000256" key="1">
    <source>
        <dbReference type="SAM" id="SignalP"/>
    </source>
</evidence>
<dbReference type="EMBL" id="RIAR02000001">
    <property type="protein sequence ID" value="NSL91028.1"/>
    <property type="molecule type" value="Genomic_DNA"/>
</dbReference>
<evidence type="ECO:0000313" key="2">
    <source>
        <dbReference type="EMBL" id="NSL91028.1"/>
    </source>
</evidence>
<feature type="chain" id="PRO_5040158327" evidence="1">
    <location>
        <begin position="27"/>
        <end position="180"/>
    </location>
</feature>
<reference evidence="2" key="1">
    <citation type="submission" date="2020-05" db="EMBL/GenBank/DDBJ databases">
        <title>Chitinophaga laudate sp. nov., isolated from a tropical peat swamp.</title>
        <authorList>
            <person name="Goh C.B.S."/>
            <person name="Lee M.S."/>
            <person name="Parimannan S."/>
            <person name="Pasbakhsh P."/>
            <person name="Yule C.M."/>
            <person name="Rajandas H."/>
            <person name="Loke S."/>
            <person name="Croft L."/>
            <person name="Tan J.B.L."/>
        </authorList>
    </citation>
    <scope>NUCLEOTIDE SEQUENCE</scope>
    <source>
        <strain evidence="2">Mgbs1</strain>
    </source>
</reference>
<sequence length="180" mass="20297">MKTKNLTMTVKWLPVTSFLIGFYSMACNGPAQEVRAIVLADEVRLPPTDTMIAGGDTIHTDLVASWNAFTAFDGRYAMEANLLDAEPLKSRFNSLLGKARRTFMERFNVTPPIEVENQILFNEGYMPGKSGFDEAAIAIDMDRDILYIGCTINGNLMLFSEKGDTDYPEKFLLWMQKFDK</sequence>
<gene>
    <name evidence="2" type="ORF">ECE50_029670</name>
</gene>
<dbReference type="Proteomes" id="UP000281028">
    <property type="component" value="Unassembled WGS sequence"/>
</dbReference>
<name>A0A9Q5GX75_9BACT</name>
<proteinExistence type="predicted"/>
<comment type="caution">
    <text evidence="2">The sequence shown here is derived from an EMBL/GenBank/DDBJ whole genome shotgun (WGS) entry which is preliminary data.</text>
</comment>